<dbReference type="InterPro" id="IPR003615">
    <property type="entry name" value="HNH_nuc"/>
</dbReference>
<dbReference type="EMBL" id="CCDI010000001">
    <property type="protein sequence ID" value="CDQ22631.1"/>
    <property type="molecule type" value="Genomic_DNA"/>
</dbReference>
<dbReference type="SMART" id="SM00507">
    <property type="entry name" value="HNHc"/>
    <property type="match status" value="1"/>
</dbReference>
<dbReference type="Gene3D" id="1.10.30.50">
    <property type="match status" value="1"/>
</dbReference>
<evidence type="ECO:0000313" key="2">
    <source>
        <dbReference type="EMBL" id="CDQ22631.1"/>
    </source>
</evidence>
<dbReference type="GO" id="GO:0003676">
    <property type="term" value="F:nucleic acid binding"/>
    <property type="evidence" value="ECO:0007669"/>
    <property type="project" value="InterPro"/>
</dbReference>
<accession>A0A059NXV5</accession>
<reference evidence="3" key="1">
    <citation type="submission" date="2014-03" db="EMBL/GenBank/DDBJ databases">
        <authorList>
            <person name="Urmite Genomes U."/>
        </authorList>
    </citation>
    <scope>NUCLEOTIDE SEQUENCE [LARGE SCALE GENOMIC DNA]</scope>
    <source>
        <strain evidence="3">HD-03</strain>
    </source>
</reference>
<keyword evidence="2" id="KW-0378">Hydrolase</keyword>
<name>A0A059NXV5_9BACI</name>
<dbReference type="Proteomes" id="UP000028868">
    <property type="component" value="Unassembled WGS sequence"/>
</dbReference>
<dbReference type="PANTHER" id="PTHR33877">
    <property type="entry name" value="SLL1193 PROTEIN"/>
    <property type="match status" value="1"/>
</dbReference>
<comment type="caution">
    <text evidence="2">The sequence shown here is derived from an EMBL/GenBank/DDBJ whole genome shotgun (WGS) entry which is preliminary data.</text>
</comment>
<feature type="domain" description="HNH nuclease" evidence="1">
    <location>
        <begin position="13"/>
        <end position="63"/>
    </location>
</feature>
<dbReference type="AlphaFoldDB" id="A0A059NXV5"/>
<dbReference type="InterPro" id="IPR002711">
    <property type="entry name" value="HNH"/>
</dbReference>
<dbReference type="PANTHER" id="PTHR33877:SF2">
    <property type="entry name" value="OS07G0170200 PROTEIN"/>
    <property type="match status" value="1"/>
</dbReference>
<dbReference type="RefSeq" id="WP_035506000.1">
    <property type="nucleotide sequence ID" value="NZ_CCDI010000001.1"/>
</dbReference>
<evidence type="ECO:0000313" key="3">
    <source>
        <dbReference type="Proteomes" id="UP000028868"/>
    </source>
</evidence>
<dbReference type="InterPro" id="IPR052892">
    <property type="entry name" value="NA-targeting_endonuclease"/>
</dbReference>
<evidence type="ECO:0000259" key="1">
    <source>
        <dbReference type="SMART" id="SM00507"/>
    </source>
</evidence>
<reference evidence="2 3" key="2">
    <citation type="submission" date="2014-05" db="EMBL/GenBank/DDBJ databases">
        <title>Draft genome sequence of Halobacillus karajensis HK-03.</title>
        <authorList>
            <person name="Khelaifia S."/>
            <person name="Croce O."/>
            <person name="Lagier J.C."/>
            <person name="Raoult D."/>
        </authorList>
    </citation>
    <scope>NUCLEOTIDE SEQUENCE [LARGE SCALE GENOMIC DNA]</scope>
    <source>
        <strain evidence="2 3">HD-03</strain>
    </source>
</reference>
<sequence>MSQREEIRNKSDAKRSKIVERDGNKCVICGLEAQLEVHHKLAIHNGGGAEEENLVTLCKPCHKHAPETGIDDFEEYRKSPGLSIWHRINARSDLNTQMKLGFYQYTAEKLDDWHQSGYISEQNKNRLLIREAELLDREFKSYLEVDND</sequence>
<keyword evidence="3" id="KW-1185">Reference proteome</keyword>
<dbReference type="Pfam" id="PF01844">
    <property type="entry name" value="HNH"/>
    <property type="match status" value="1"/>
</dbReference>
<dbReference type="CDD" id="cd00085">
    <property type="entry name" value="HNHc"/>
    <property type="match status" value="1"/>
</dbReference>
<gene>
    <name evidence="2" type="ORF">BN983_00844</name>
</gene>
<organism evidence="2 3">
    <name type="scientific">Halobacillus karajensis</name>
    <dbReference type="NCBI Taxonomy" id="195088"/>
    <lineage>
        <taxon>Bacteria</taxon>
        <taxon>Bacillati</taxon>
        <taxon>Bacillota</taxon>
        <taxon>Bacilli</taxon>
        <taxon>Bacillales</taxon>
        <taxon>Bacillaceae</taxon>
        <taxon>Halobacillus</taxon>
    </lineage>
</organism>
<dbReference type="GO" id="GO:0008270">
    <property type="term" value="F:zinc ion binding"/>
    <property type="evidence" value="ECO:0007669"/>
    <property type="project" value="InterPro"/>
</dbReference>
<keyword evidence="2" id="KW-0540">Nuclease</keyword>
<proteinExistence type="predicted"/>
<dbReference type="GO" id="GO:0004519">
    <property type="term" value="F:endonuclease activity"/>
    <property type="evidence" value="ECO:0007669"/>
    <property type="project" value="UniProtKB-KW"/>
</dbReference>
<protein>
    <submittedName>
        <fullName evidence="2">HNH endonuclease</fullName>
    </submittedName>
</protein>
<keyword evidence="2" id="KW-0255">Endonuclease</keyword>